<dbReference type="GO" id="GO:0000976">
    <property type="term" value="F:transcription cis-regulatory region binding"/>
    <property type="evidence" value="ECO:0007669"/>
    <property type="project" value="TreeGrafter"/>
</dbReference>
<gene>
    <name evidence="6" type="ORF">GBK04_27425</name>
</gene>
<dbReference type="SMART" id="SM00850">
    <property type="entry name" value="LytTR"/>
    <property type="match status" value="1"/>
</dbReference>
<dbReference type="PROSITE" id="PS50110">
    <property type="entry name" value="RESPONSE_REGULATORY"/>
    <property type="match status" value="1"/>
</dbReference>
<sequence length="249" mass="28472">MKAILIDDEQPNLDNLRAMLKTYCPHVEVCATALNARDGKLLLQQHQPDLLFLDIQMPGQSGFDLLRSLSSCPFEVIIVTAYEQYAIQAMRFAAVDYLLKPIDIGELEAAVDRAMKQRRLKAQNNQLENLLQLLASQQANEEPRLALSTTKETRLVKVGEIVRCESANTYTTFFLSDGESMLVCKPIYEYDELLKKYGFLRCHQSHLVNKTWVKSWRKQYGDFLLLNDGTEIPISRGKKEAVKRALNLF</sequence>
<organism evidence="6 7">
    <name type="scientific">Salmonirosea aquatica</name>
    <dbReference type="NCBI Taxonomy" id="2654236"/>
    <lineage>
        <taxon>Bacteria</taxon>
        <taxon>Pseudomonadati</taxon>
        <taxon>Bacteroidota</taxon>
        <taxon>Cytophagia</taxon>
        <taxon>Cytophagales</taxon>
        <taxon>Spirosomataceae</taxon>
        <taxon>Salmonirosea</taxon>
    </lineage>
</organism>
<dbReference type="InterPro" id="IPR039420">
    <property type="entry name" value="WalR-like"/>
</dbReference>
<dbReference type="GO" id="GO:0032993">
    <property type="term" value="C:protein-DNA complex"/>
    <property type="evidence" value="ECO:0007669"/>
    <property type="project" value="TreeGrafter"/>
</dbReference>
<dbReference type="PANTHER" id="PTHR48111">
    <property type="entry name" value="REGULATOR OF RPOS"/>
    <property type="match status" value="1"/>
</dbReference>
<feature type="modified residue" description="4-aspartylphosphate" evidence="2">
    <location>
        <position position="54"/>
    </location>
</feature>
<dbReference type="GO" id="GO:0005829">
    <property type="term" value="C:cytosol"/>
    <property type="evidence" value="ECO:0007669"/>
    <property type="project" value="TreeGrafter"/>
</dbReference>
<dbReference type="SUPFAM" id="SSF52172">
    <property type="entry name" value="CheY-like"/>
    <property type="match status" value="1"/>
</dbReference>
<dbReference type="Gene3D" id="3.40.50.2300">
    <property type="match status" value="1"/>
</dbReference>
<name>A0A7C9FBP9_9BACT</name>
<accession>A0A7C9FBP9</accession>
<dbReference type="EMBL" id="WHLY01000002">
    <property type="protein sequence ID" value="MPR36964.1"/>
    <property type="molecule type" value="Genomic_DNA"/>
</dbReference>
<feature type="coiled-coil region" evidence="3">
    <location>
        <begin position="113"/>
        <end position="140"/>
    </location>
</feature>
<comment type="caution">
    <text evidence="6">The sequence shown here is derived from an EMBL/GenBank/DDBJ whole genome shotgun (WGS) entry which is preliminary data.</text>
</comment>
<dbReference type="InterPro" id="IPR011006">
    <property type="entry name" value="CheY-like_superfamily"/>
</dbReference>
<evidence type="ECO:0000256" key="1">
    <source>
        <dbReference type="ARBA" id="ARBA00023125"/>
    </source>
</evidence>
<evidence type="ECO:0000259" key="5">
    <source>
        <dbReference type="PROSITE" id="PS50930"/>
    </source>
</evidence>
<keyword evidence="3" id="KW-0175">Coiled coil</keyword>
<dbReference type="GO" id="GO:0006355">
    <property type="term" value="P:regulation of DNA-templated transcription"/>
    <property type="evidence" value="ECO:0007669"/>
    <property type="project" value="TreeGrafter"/>
</dbReference>
<dbReference type="InterPro" id="IPR001789">
    <property type="entry name" value="Sig_transdc_resp-reg_receiver"/>
</dbReference>
<dbReference type="RefSeq" id="WP_152765320.1">
    <property type="nucleotide sequence ID" value="NZ_WHLY01000002.1"/>
</dbReference>
<protein>
    <submittedName>
        <fullName evidence="6">Response regulator</fullName>
    </submittedName>
</protein>
<dbReference type="Proteomes" id="UP000479293">
    <property type="component" value="Unassembled WGS sequence"/>
</dbReference>
<dbReference type="Gene3D" id="2.40.50.1020">
    <property type="entry name" value="LytTr DNA-binding domain"/>
    <property type="match status" value="1"/>
</dbReference>
<proteinExistence type="predicted"/>
<dbReference type="AlphaFoldDB" id="A0A7C9FBP9"/>
<dbReference type="Pfam" id="PF00072">
    <property type="entry name" value="Response_reg"/>
    <property type="match status" value="1"/>
</dbReference>
<dbReference type="SMART" id="SM00448">
    <property type="entry name" value="REC"/>
    <property type="match status" value="1"/>
</dbReference>
<feature type="domain" description="Response regulatory" evidence="4">
    <location>
        <begin position="2"/>
        <end position="115"/>
    </location>
</feature>
<feature type="domain" description="HTH LytTR-type" evidence="5">
    <location>
        <begin position="145"/>
        <end position="248"/>
    </location>
</feature>
<evidence type="ECO:0000313" key="7">
    <source>
        <dbReference type="Proteomes" id="UP000479293"/>
    </source>
</evidence>
<evidence type="ECO:0000259" key="4">
    <source>
        <dbReference type="PROSITE" id="PS50110"/>
    </source>
</evidence>
<keyword evidence="1" id="KW-0238">DNA-binding</keyword>
<evidence type="ECO:0000256" key="3">
    <source>
        <dbReference type="SAM" id="Coils"/>
    </source>
</evidence>
<dbReference type="GO" id="GO:0000156">
    <property type="term" value="F:phosphorelay response regulator activity"/>
    <property type="evidence" value="ECO:0007669"/>
    <property type="project" value="TreeGrafter"/>
</dbReference>
<keyword evidence="2" id="KW-0597">Phosphoprotein</keyword>
<keyword evidence="7" id="KW-1185">Reference proteome</keyword>
<dbReference type="PROSITE" id="PS50930">
    <property type="entry name" value="HTH_LYTTR"/>
    <property type="match status" value="1"/>
</dbReference>
<dbReference type="InterPro" id="IPR007492">
    <property type="entry name" value="LytTR_DNA-bd_dom"/>
</dbReference>
<reference evidence="6 7" key="1">
    <citation type="submission" date="2019-10" db="EMBL/GenBank/DDBJ databases">
        <title>Draft Genome Sequence of Cytophagaceae sp. SJW1-29.</title>
        <authorList>
            <person name="Choi A."/>
        </authorList>
    </citation>
    <scope>NUCLEOTIDE SEQUENCE [LARGE SCALE GENOMIC DNA]</scope>
    <source>
        <strain evidence="6 7">SJW1-29</strain>
    </source>
</reference>
<dbReference type="PANTHER" id="PTHR48111:SF69">
    <property type="entry name" value="RESPONSE REGULATOR RECEIVER"/>
    <property type="match status" value="1"/>
</dbReference>
<evidence type="ECO:0000256" key="2">
    <source>
        <dbReference type="PROSITE-ProRule" id="PRU00169"/>
    </source>
</evidence>
<dbReference type="Pfam" id="PF04397">
    <property type="entry name" value="LytTR"/>
    <property type="match status" value="1"/>
</dbReference>
<evidence type="ECO:0000313" key="6">
    <source>
        <dbReference type="EMBL" id="MPR36964.1"/>
    </source>
</evidence>